<evidence type="ECO:0000313" key="2">
    <source>
        <dbReference type="Proteomes" id="UP000290540"/>
    </source>
</evidence>
<dbReference type="SUPFAM" id="SSF56645">
    <property type="entry name" value="Acyl-CoA dehydrogenase NM domain-like"/>
    <property type="match status" value="1"/>
</dbReference>
<dbReference type="InterPro" id="IPR012258">
    <property type="entry name" value="Acyl-CoA_oxidase"/>
</dbReference>
<dbReference type="GO" id="GO:0055088">
    <property type="term" value="P:lipid homeostasis"/>
    <property type="evidence" value="ECO:0007669"/>
    <property type="project" value="TreeGrafter"/>
</dbReference>
<sequence>MFHSKTILDQEIWQRDYDVVPPARPVDVALHYERAKLMCRHSGAYNYLSQRTKLRSSHGRSDVARYREVNKRFWDFHFDMIAARDMTAFIIAAIHVNLCIGTLSHFAKERPDLQDLLTKLLSFEICGEFMLTEIGHGLDARNLETTATLQADGSFELHTPTTAASKVMPPTTPYCGIPRVAIVFARLMVRGKSQGVKPFIVFLSDADAMRPGVSSRILPTRPGTKPLDHAITTFNRVQLPYNALLGSPAKPKSERAEFLCHIRRVAVGTLSLSIMGISAIRVGTRIAALYSERRTITAPDGHSAMPIIGFSTQQRPIVEGWVQGKVLTAFAHWAVSMCPDPAHPTQHALGTIFKATVIKASRVLGELAERCGWRGLFAFNQISELDLTFQGNSIAEGDTLVLCIRLVSELLGGKLQLPTCQNALAPLAQQEHRLMTEIQSKLTAIGGYGKHRTEAFNQHILPFCRPLVETIGHRMAYEAAQCSGISPDVLELYERLSTGEALIRLPAQDVSRVRCEDPLVDEQYETIIAQIRSEALYHDPIDDYITAPIVSEEKWENFTESLLCFSSPASLDKCKPKL</sequence>
<dbReference type="Proteomes" id="UP000290540">
    <property type="component" value="Unassembled WGS sequence"/>
</dbReference>
<dbReference type="GO" id="GO:0071949">
    <property type="term" value="F:FAD binding"/>
    <property type="evidence" value="ECO:0007669"/>
    <property type="project" value="InterPro"/>
</dbReference>
<reference evidence="1 2" key="1">
    <citation type="submission" date="2016-12" db="EMBL/GenBank/DDBJ databases">
        <title>Draft genome sequence of Fusarium oxysporum causing rot on Narcissus.</title>
        <authorList>
            <person name="Armitage A.D."/>
            <person name="Taylor A."/>
            <person name="Clarkson J.P."/>
            <person name="Harrison R.J."/>
            <person name="Jackson A.C."/>
        </authorList>
    </citation>
    <scope>NUCLEOTIDE SEQUENCE [LARGE SCALE GENOMIC DNA]</scope>
    <source>
        <strain evidence="1 2">N139</strain>
    </source>
</reference>
<dbReference type="Gene3D" id="1.20.140.10">
    <property type="entry name" value="Butyryl-CoA Dehydrogenase, subunit A, domain 3"/>
    <property type="match status" value="1"/>
</dbReference>
<dbReference type="Gene3D" id="2.40.110.10">
    <property type="entry name" value="Butyryl-CoA Dehydrogenase, subunit A, domain 2"/>
    <property type="match status" value="1"/>
</dbReference>
<dbReference type="GO" id="GO:0005504">
    <property type="term" value="F:fatty acid binding"/>
    <property type="evidence" value="ECO:0007669"/>
    <property type="project" value="TreeGrafter"/>
</dbReference>
<name>A0A4Q2V721_FUSOX</name>
<dbReference type="GO" id="GO:0005777">
    <property type="term" value="C:peroxisome"/>
    <property type="evidence" value="ECO:0007669"/>
    <property type="project" value="InterPro"/>
</dbReference>
<dbReference type="GO" id="GO:0033540">
    <property type="term" value="P:fatty acid beta-oxidation using acyl-CoA oxidase"/>
    <property type="evidence" value="ECO:0007669"/>
    <property type="project" value="TreeGrafter"/>
</dbReference>
<dbReference type="SUPFAM" id="SSF47203">
    <property type="entry name" value="Acyl-CoA dehydrogenase C-terminal domain-like"/>
    <property type="match status" value="1"/>
</dbReference>
<gene>
    <name evidence="1" type="ORF">BFJ63_vAg16294</name>
</gene>
<dbReference type="EMBL" id="MQTW01000314">
    <property type="protein sequence ID" value="RYC80819.1"/>
    <property type="molecule type" value="Genomic_DNA"/>
</dbReference>
<dbReference type="PANTHER" id="PTHR10909:SF382">
    <property type="entry name" value="ACYL-COENZYME A OXIDASE"/>
    <property type="match status" value="1"/>
</dbReference>
<proteinExistence type="predicted"/>
<evidence type="ECO:0008006" key="3">
    <source>
        <dbReference type="Google" id="ProtNLM"/>
    </source>
</evidence>
<accession>A0A4Q2V721</accession>
<organism evidence="1 2">
    <name type="scientific">Fusarium oxysporum f. sp. narcissi</name>
    <dbReference type="NCBI Taxonomy" id="451672"/>
    <lineage>
        <taxon>Eukaryota</taxon>
        <taxon>Fungi</taxon>
        <taxon>Dikarya</taxon>
        <taxon>Ascomycota</taxon>
        <taxon>Pezizomycotina</taxon>
        <taxon>Sordariomycetes</taxon>
        <taxon>Hypocreomycetidae</taxon>
        <taxon>Hypocreales</taxon>
        <taxon>Nectriaceae</taxon>
        <taxon>Fusarium</taxon>
        <taxon>Fusarium oxysporum species complex</taxon>
    </lineage>
</organism>
<dbReference type="GO" id="GO:0003997">
    <property type="term" value="F:acyl-CoA oxidase activity"/>
    <property type="evidence" value="ECO:0007669"/>
    <property type="project" value="InterPro"/>
</dbReference>
<dbReference type="InterPro" id="IPR009100">
    <property type="entry name" value="AcylCoA_DH/oxidase_NM_dom_sf"/>
</dbReference>
<dbReference type="InterPro" id="IPR046373">
    <property type="entry name" value="Acyl-CoA_Oxase/DH_mid-dom_sf"/>
</dbReference>
<dbReference type="PANTHER" id="PTHR10909">
    <property type="entry name" value="ELECTRON TRANSPORT OXIDOREDUCTASE"/>
    <property type="match status" value="1"/>
</dbReference>
<comment type="caution">
    <text evidence="1">The sequence shown here is derived from an EMBL/GenBank/DDBJ whole genome shotgun (WGS) entry which is preliminary data.</text>
</comment>
<dbReference type="InterPro" id="IPR036250">
    <property type="entry name" value="AcylCo_DH-like_C"/>
</dbReference>
<dbReference type="AlphaFoldDB" id="A0A4Q2V721"/>
<protein>
    <recommendedName>
        <fullName evidence="3">Acyl-coenzyme A oxidase</fullName>
    </recommendedName>
</protein>
<evidence type="ECO:0000313" key="1">
    <source>
        <dbReference type="EMBL" id="RYC80819.1"/>
    </source>
</evidence>